<dbReference type="PANTHER" id="PTHR30574:SF1">
    <property type="entry name" value="SULPHUR TRANSPORT DOMAIN-CONTAINING PROTEIN"/>
    <property type="match status" value="1"/>
</dbReference>
<protein>
    <submittedName>
        <fullName evidence="10">YeeE/YedE family protein</fullName>
    </submittedName>
</protein>
<dbReference type="InterPro" id="IPR007272">
    <property type="entry name" value="Sulf_transp_TsuA/YedE"/>
</dbReference>
<gene>
    <name evidence="10" type="ORF">J0I24_06820</name>
</gene>
<dbReference type="RefSeq" id="WP_013121872.1">
    <property type="nucleotide sequence ID" value="NZ_JAFKMR010000014.1"/>
</dbReference>
<reference evidence="10" key="1">
    <citation type="submission" date="2021-02" db="EMBL/GenBank/DDBJ databases">
        <title>Thiocyanate and organic carbon inputs drive convergent selection for specific autotrophic Afipia and Thiobacillus strains within complex microbiomes.</title>
        <authorList>
            <person name="Huddy R.J."/>
            <person name="Sachdeva R."/>
            <person name="Kadzinga F."/>
            <person name="Kantor R.S."/>
            <person name="Harrison S.T.L."/>
            <person name="Banfield J.F."/>
        </authorList>
    </citation>
    <scope>NUCLEOTIDE SEQUENCE</scope>
    <source>
        <strain evidence="10">SCN18_13_7_16_R3_B_64_19</strain>
    </source>
</reference>
<evidence type="ECO:0000256" key="5">
    <source>
        <dbReference type="ARBA" id="ARBA00022692"/>
    </source>
</evidence>
<feature type="transmembrane region" description="Helical" evidence="9">
    <location>
        <begin position="87"/>
        <end position="104"/>
    </location>
</feature>
<evidence type="ECO:0000256" key="7">
    <source>
        <dbReference type="ARBA" id="ARBA00023136"/>
    </source>
</evidence>
<dbReference type="GO" id="GO:0005886">
    <property type="term" value="C:plasma membrane"/>
    <property type="evidence" value="ECO:0007669"/>
    <property type="project" value="UniProtKB-SubCell"/>
</dbReference>
<dbReference type="EMBL" id="JAFKMR010000014">
    <property type="protein sequence ID" value="MBN8744006.1"/>
    <property type="molecule type" value="Genomic_DNA"/>
</dbReference>
<evidence type="ECO:0000256" key="6">
    <source>
        <dbReference type="ARBA" id="ARBA00022989"/>
    </source>
</evidence>
<keyword evidence="4" id="KW-0997">Cell inner membrane</keyword>
<feature type="transmembrane region" description="Helical" evidence="9">
    <location>
        <begin position="56"/>
        <end position="75"/>
    </location>
</feature>
<dbReference type="PANTHER" id="PTHR30574">
    <property type="entry name" value="INNER MEMBRANE PROTEIN YEDE"/>
    <property type="match status" value="1"/>
</dbReference>
<evidence type="ECO:0000256" key="4">
    <source>
        <dbReference type="ARBA" id="ARBA00022519"/>
    </source>
</evidence>
<keyword evidence="7 9" id="KW-0472">Membrane</keyword>
<evidence type="ECO:0000256" key="1">
    <source>
        <dbReference type="ARBA" id="ARBA00004429"/>
    </source>
</evidence>
<feature type="transmembrane region" description="Helical" evidence="9">
    <location>
        <begin position="12"/>
        <end position="35"/>
    </location>
</feature>
<keyword evidence="6 9" id="KW-1133">Transmembrane helix</keyword>
<comment type="caution">
    <text evidence="10">The sequence shown here is derived from an EMBL/GenBank/DDBJ whole genome shotgun (WGS) entry which is preliminary data.</text>
</comment>
<comment type="subcellular location">
    <subcellularLocation>
        <location evidence="1">Cell inner membrane</location>
        <topology evidence="1">Multi-pass membrane protein</topology>
    </subcellularLocation>
</comment>
<name>A0A8I1SWY5_THIA3</name>
<evidence type="ECO:0000256" key="2">
    <source>
        <dbReference type="ARBA" id="ARBA00022448"/>
    </source>
</evidence>
<sequence length="147" mass="14519">MFTIDWSVFTPYSALAGGALIGAAAGALALGGGKIAGISGILGGSLSDALAARRPASWRLSFLVGVLAASVLWALSMPLPGAQFEAPWGLLLVGGLLVGVGARLSSGCASGHGVCGLARLSRRSLAAVATFLSTGIVTAVSVHALLY</sequence>
<dbReference type="AlphaFoldDB" id="A0A8I1SWY5"/>
<evidence type="ECO:0000256" key="8">
    <source>
        <dbReference type="ARBA" id="ARBA00035655"/>
    </source>
</evidence>
<evidence type="ECO:0000256" key="3">
    <source>
        <dbReference type="ARBA" id="ARBA00022475"/>
    </source>
</evidence>
<feature type="transmembrane region" description="Helical" evidence="9">
    <location>
        <begin position="125"/>
        <end position="146"/>
    </location>
</feature>
<accession>A0A8I1SWY5</accession>
<evidence type="ECO:0000313" key="10">
    <source>
        <dbReference type="EMBL" id="MBN8744006.1"/>
    </source>
</evidence>
<evidence type="ECO:0000256" key="9">
    <source>
        <dbReference type="SAM" id="Phobius"/>
    </source>
</evidence>
<keyword evidence="5 9" id="KW-0812">Transmembrane</keyword>
<proteinExistence type="inferred from homology"/>
<dbReference type="Proteomes" id="UP000664800">
    <property type="component" value="Unassembled WGS sequence"/>
</dbReference>
<organism evidence="10 11">
    <name type="scientific">Thiomonas arsenitoxydans (strain DSM 22701 / CIP 110005 / 3As)</name>
    <dbReference type="NCBI Taxonomy" id="426114"/>
    <lineage>
        <taxon>Bacteria</taxon>
        <taxon>Pseudomonadati</taxon>
        <taxon>Pseudomonadota</taxon>
        <taxon>Betaproteobacteria</taxon>
        <taxon>Burkholderiales</taxon>
        <taxon>Thiomonas</taxon>
    </lineage>
</organism>
<comment type="similarity">
    <text evidence="8">Belongs to the TsuA/YedE (TC 9.B.102) family.</text>
</comment>
<keyword evidence="2" id="KW-0813">Transport</keyword>
<evidence type="ECO:0000313" key="11">
    <source>
        <dbReference type="Proteomes" id="UP000664800"/>
    </source>
</evidence>
<keyword evidence="3" id="KW-1003">Cell membrane</keyword>